<keyword evidence="4" id="KW-0274">FAD</keyword>
<organism evidence="10 11">
    <name type="scientific">Rubrivivax gelatinosus</name>
    <name type="common">Rhodocyclus gelatinosus</name>
    <name type="synonym">Rhodopseudomonas gelatinosa</name>
    <dbReference type="NCBI Taxonomy" id="28068"/>
    <lineage>
        <taxon>Bacteria</taxon>
        <taxon>Pseudomonadati</taxon>
        <taxon>Pseudomonadota</taxon>
        <taxon>Betaproteobacteria</taxon>
        <taxon>Burkholderiales</taxon>
        <taxon>Sphaerotilaceae</taxon>
        <taxon>Rubrivivax</taxon>
    </lineage>
</organism>
<evidence type="ECO:0000256" key="6">
    <source>
        <dbReference type="ARBA" id="ARBA00023002"/>
    </source>
</evidence>
<dbReference type="InterPro" id="IPR036318">
    <property type="entry name" value="FAD-bd_PCMH-like_sf"/>
</dbReference>
<evidence type="ECO:0000256" key="5">
    <source>
        <dbReference type="ARBA" id="ARBA00022946"/>
    </source>
</evidence>
<evidence type="ECO:0000256" key="7">
    <source>
        <dbReference type="ARBA" id="ARBA00038897"/>
    </source>
</evidence>
<proteinExistence type="inferred from homology"/>
<accession>A0ABS1DS45</accession>
<keyword evidence="11" id="KW-1185">Reference proteome</keyword>
<dbReference type="InterPro" id="IPR016166">
    <property type="entry name" value="FAD-bd_PCMH"/>
</dbReference>
<evidence type="ECO:0000256" key="4">
    <source>
        <dbReference type="ARBA" id="ARBA00022827"/>
    </source>
</evidence>
<dbReference type="SUPFAM" id="SSF56176">
    <property type="entry name" value="FAD-binding/transporter-associated domain-like"/>
    <property type="match status" value="1"/>
</dbReference>
<feature type="region of interest" description="Disordered" evidence="8">
    <location>
        <begin position="1"/>
        <end position="28"/>
    </location>
</feature>
<dbReference type="PANTHER" id="PTHR11748:SF111">
    <property type="entry name" value="D-LACTATE DEHYDROGENASE, MITOCHONDRIAL-RELATED"/>
    <property type="match status" value="1"/>
</dbReference>
<dbReference type="SUPFAM" id="SSF55103">
    <property type="entry name" value="FAD-linked oxidases, C-terminal domain"/>
    <property type="match status" value="1"/>
</dbReference>
<dbReference type="InterPro" id="IPR006094">
    <property type="entry name" value="Oxid_FAD_bind_N"/>
</dbReference>
<gene>
    <name evidence="10" type="ORF">CKO43_02340</name>
</gene>
<protein>
    <recommendedName>
        <fullName evidence="7">D-lactate dehydrogenase (cytochrome)</fullName>
        <ecNumber evidence="7">1.1.2.4</ecNumber>
    </recommendedName>
</protein>
<feature type="domain" description="FAD-binding PCMH-type" evidence="9">
    <location>
        <begin position="66"/>
        <end position="243"/>
    </location>
</feature>
<comment type="caution">
    <text evidence="10">The sequence shown here is derived from an EMBL/GenBank/DDBJ whole genome shotgun (WGS) entry which is preliminary data.</text>
</comment>
<evidence type="ECO:0000256" key="1">
    <source>
        <dbReference type="ARBA" id="ARBA00001974"/>
    </source>
</evidence>
<evidence type="ECO:0000313" key="11">
    <source>
        <dbReference type="Proteomes" id="UP001041814"/>
    </source>
</evidence>
<dbReference type="EC" id="1.1.2.4" evidence="7"/>
<comment type="similarity">
    <text evidence="2">Belongs to the FAD-binding oxidoreductase/transferase type 4 family.</text>
</comment>
<dbReference type="Gene3D" id="1.10.45.10">
    <property type="entry name" value="Vanillyl-alcohol Oxidase, Chain A, domain 4"/>
    <property type="match status" value="1"/>
</dbReference>
<keyword evidence="5" id="KW-0809">Transit peptide</keyword>
<evidence type="ECO:0000313" key="10">
    <source>
        <dbReference type="EMBL" id="MBK1711617.1"/>
    </source>
</evidence>
<evidence type="ECO:0000256" key="8">
    <source>
        <dbReference type="SAM" id="MobiDB-lite"/>
    </source>
</evidence>
<comment type="cofactor">
    <cofactor evidence="1">
        <name>FAD</name>
        <dbReference type="ChEBI" id="CHEBI:57692"/>
    </cofactor>
</comment>
<dbReference type="Gene3D" id="3.30.465.10">
    <property type="match status" value="1"/>
</dbReference>
<dbReference type="InterPro" id="IPR004113">
    <property type="entry name" value="FAD-bd_oxidored_4_C"/>
</dbReference>
<evidence type="ECO:0000256" key="2">
    <source>
        <dbReference type="ARBA" id="ARBA00008000"/>
    </source>
</evidence>
<dbReference type="InterPro" id="IPR016164">
    <property type="entry name" value="FAD-linked_Oxase-like_C"/>
</dbReference>
<dbReference type="InterPro" id="IPR016171">
    <property type="entry name" value="Vanillyl_alc_oxidase_C-sub2"/>
</dbReference>
<evidence type="ECO:0000256" key="3">
    <source>
        <dbReference type="ARBA" id="ARBA00022630"/>
    </source>
</evidence>
<reference evidence="10" key="1">
    <citation type="submission" date="2017-08" db="EMBL/GenBank/DDBJ databases">
        <authorList>
            <person name="Imhoff J.F."/>
            <person name="Rahn T."/>
            <person name="Kuenzel S."/>
            <person name="Neulinger S.C."/>
        </authorList>
    </citation>
    <scope>NUCLEOTIDE SEQUENCE</scope>
    <source>
        <strain evidence="10">IM 151</strain>
    </source>
</reference>
<name>A0ABS1DS45_RUBGE</name>
<reference evidence="10" key="2">
    <citation type="journal article" date="2020" name="Microorganisms">
        <title>Osmotic Adaptation and Compatible Solute Biosynthesis of Phototrophic Bacteria as Revealed from Genome Analyses.</title>
        <authorList>
            <person name="Imhoff J.F."/>
            <person name="Rahn T."/>
            <person name="Kunzel S."/>
            <person name="Keller A."/>
            <person name="Neulinger S.C."/>
        </authorList>
    </citation>
    <scope>NUCLEOTIDE SEQUENCE</scope>
    <source>
        <strain evidence="10">IM 151</strain>
    </source>
</reference>
<dbReference type="Gene3D" id="3.30.70.2740">
    <property type="match status" value="1"/>
</dbReference>
<dbReference type="InterPro" id="IPR016169">
    <property type="entry name" value="FAD-bd_PCMH_sub2"/>
</dbReference>
<keyword evidence="6" id="KW-0560">Oxidoreductase</keyword>
<dbReference type="PANTHER" id="PTHR11748">
    <property type="entry name" value="D-LACTATE DEHYDROGENASE"/>
    <property type="match status" value="1"/>
</dbReference>
<evidence type="ECO:0000259" key="9">
    <source>
        <dbReference type="PROSITE" id="PS51387"/>
    </source>
</evidence>
<dbReference type="Proteomes" id="UP001041814">
    <property type="component" value="Unassembled WGS sequence"/>
</dbReference>
<dbReference type="Pfam" id="PF01565">
    <property type="entry name" value="FAD_binding_4"/>
    <property type="match status" value="1"/>
</dbReference>
<sequence>MVLWPRPRATHEEKAVSALTHDGAASAPRRPLPEAMSVALQALFGPRLSSAEAVRLQHGRDESPFPTTPPDAVVFCETTEEVAAVVRLAAEHRVPVIPYGAGSSLEGQLLAVQGGVSIDLSRMTRILRIAAEDLTATVQAGVTREQLNAELRSLGLFFPVDPGANASIGGMAATRASGTNAVRYGTMRENVLALTVVTGRGEVVRTGTRARKSAAGYDLTRLFVGSEGTLGVMTEITVRLYPLPEAVSAAVCHFADVASAVRATIQTIQLGVPIARCELLDVNAVRAVNRQSGLALREAPMLLMEFHGSPAGVKEQAEAVQAIAAELGGEDFEWASTPEERSRLWAARHRAYFAGLQQHPGTRSVTTDTCVPISHLAEIVEASVADAEASGLPYYIVGHVGDGNFHLAYLVKDGDAAERATAEAMSERMVRLAIALEGSCSGEHGIGLHKIGFLEEEAGPGGIALMRAIKQALDPLDILNPGKIFLR</sequence>
<dbReference type="PROSITE" id="PS51387">
    <property type="entry name" value="FAD_PCMH"/>
    <property type="match status" value="1"/>
</dbReference>
<dbReference type="EMBL" id="NRRU01000005">
    <property type="protein sequence ID" value="MBK1711617.1"/>
    <property type="molecule type" value="Genomic_DNA"/>
</dbReference>
<keyword evidence="3" id="KW-0285">Flavoprotein</keyword>
<dbReference type="Pfam" id="PF02913">
    <property type="entry name" value="FAD-oxidase_C"/>
    <property type="match status" value="1"/>
</dbReference>